<feature type="transmembrane region" description="Helical" evidence="6">
    <location>
        <begin position="22"/>
        <end position="45"/>
    </location>
</feature>
<gene>
    <name evidence="7" type="ORF">EPA93_39045</name>
</gene>
<dbReference type="GO" id="GO:0015123">
    <property type="term" value="F:acetate transmembrane transporter activity"/>
    <property type="evidence" value="ECO:0007669"/>
    <property type="project" value="TreeGrafter"/>
</dbReference>
<feature type="transmembrane region" description="Helical" evidence="6">
    <location>
        <begin position="143"/>
        <end position="159"/>
    </location>
</feature>
<evidence type="ECO:0000256" key="3">
    <source>
        <dbReference type="ARBA" id="ARBA00022692"/>
    </source>
</evidence>
<dbReference type="RefSeq" id="WP_129892711.1">
    <property type="nucleotide sequence ID" value="NZ_CP035758.1"/>
</dbReference>
<dbReference type="PANTHER" id="PTHR31123:SF1">
    <property type="entry name" value="ACCUMULATION OF DYADS PROTEIN 2-RELATED"/>
    <property type="match status" value="1"/>
</dbReference>
<name>A0A4P6K1U2_KTERU</name>
<dbReference type="AlphaFoldDB" id="A0A4P6K1U2"/>
<feature type="transmembrane region" description="Helical" evidence="6">
    <location>
        <begin position="119"/>
        <end position="137"/>
    </location>
</feature>
<dbReference type="OrthoDB" id="9787939at2"/>
<protein>
    <submittedName>
        <fullName evidence="7">Uncharacterized protein</fullName>
    </submittedName>
</protein>
<keyword evidence="4 6" id="KW-1133">Transmembrane helix</keyword>
<dbReference type="PANTHER" id="PTHR31123">
    <property type="entry name" value="ACCUMULATION OF DYADS PROTEIN 2-RELATED"/>
    <property type="match status" value="1"/>
</dbReference>
<feature type="transmembrane region" description="Helical" evidence="6">
    <location>
        <begin position="85"/>
        <end position="107"/>
    </location>
</feature>
<reference evidence="7 8" key="1">
    <citation type="submission" date="2019-01" db="EMBL/GenBank/DDBJ databases">
        <title>Ktedonosporobacter rubrisoli SCAWS-G2.</title>
        <authorList>
            <person name="Huang Y."/>
            <person name="Yan B."/>
        </authorList>
    </citation>
    <scope>NUCLEOTIDE SEQUENCE [LARGE SCALE GENOMIC DNA]</scope>
    <source>
        <strain evidence="7 8">SCAWS-G2</strain>
    </source>
</reference>
<sequence length="211" mass="21807">MAQFTAESAHAEPVAGEIANPIPLGLSAFAFTTAIIGCVFAGFILPGVGAAISAAAAAAVVYGGIVQILAGMWEFRKDNTLAATLFSAYGGFLVALGVVLMPTLGIASELNRTNALHPALGLFFLCWTIFSAVLFLASLRNSLALLITLALMFLSYLFLTIGELTGASTGLLIIGGWLGIVCALVAWYTALAGILHSANSTFRLPIGALRV</sequence>
<proteinExistence type="inferred from homology"/>
<evidence type="ECO:0000313" key="7">
    <source>
        <dbReference type="EMBL" id="QBD81650.1"/>
    </source>
</evidence>
<feature type="transmembrane region" description="Helical" evidence="6">
    <location>
        <begin position="171"/>
        <end position="195"/>
    </location>
</feature>
<feature type="transmembrane region" description="Helical" evidence="6">
    <location>
        <begin position="52"/>
        <end position="73"/>
    </location>
</feature>
<dbReference type="GO" id="GO:0005886">
    <property type="term" value="C:plasma membrane"/>
    <property type="evidence" value="ECO:0007669"/>
    <property type="project" value="TreeGrafter"/>
</dbReference>
<dbReference type="Proteomes" id="UP000290365">
    <property type="component" value="Chromosome"/>
</dbReference>
<comment type="similarity">
    <text evidence="2">Belongs to the acetate uptake transporter (AceTr) (TC 2.A.96) family.</text>
</comment>
<dbReference type="KEGG" id="kbs:EPA93_39045"/>
<keyword evidence="5 6" id="KW-0472">Membrane</keyword>
<organism evidence="7 8">
    <name type="scientific">Ktedonosporobacter rubrisoli</name>
    <dbReference type="NCBI Taxonomy" id="2509675"/>
    <lineage>
        <taxon>Bacteria</taxon>
        <taxon>Bacillati</taxon>
        <taxon>Chloroflexota</taxon>
        <taxon>Ktedonobacteria</taxon>
        <taxon>Ktedonobacterales</taxon>
        <taxon>Ktedonosporobacteraceae</taxon>
        <taxon>Ktedonosporobacter</taxon>
    </lineage>
</organism>
<evidence type="ECO:0000256" key="2">
    <source>
        <dbReference type="ARBA" id="ARBA00005587"/>
    </source>
</evidence>
<keyword evidence="3 6" id="KW-0812">Transmembrane</keyword>
<evidence type="ECO:0000256" key="4">
    <source>
        <dbReference type="ARBA" id="ARBA00022989"/>
    </source>
</evidence>
<evidence type="ECO:0000256" key="1">
    <source>
        <dbReference type="ARBA" id="ARBA00004141"/>
    </source>
</evidence>
<keyword evidence="8" id="KW-1185">Reference proteome</keyword>
<dbReference type="Pfam" id="PF01184">
    <property type="entry name" value="Gpr1_Fun34_YaaH"/>
    <property type="match status" value="1"/>
</dbReference>
<dbReference type="InterPro" id="IPR051633">
    <property type="entry name" value="AceTr"/>
</dbReference>
<accession>A0A4P6K1U2</accession>
<evidence type="ECO:0000256" key="6">
    <source>
        <dbReference type="SAM" id="Phobius"/>
    </source>
</evidence>
<evidence type="ECO:0000256" key="5">
    <source>
        <dbReference type="ARBA" id="ARBA00023136"/>
    </source>
</evidence>
<dbReference type="EMBL" id="CP035758">
    <property type="protein sequence ID" value="QBD81650.1"/>
    <property type="molecule type" value="Genomic_DNA"/>
</dbReference>
<evidence type="ECO:0000313" key="8">
    <source>
        <dbReference type="Proteomes" id="UP000290365"/>
    </source>
</evidence>
<comment type="subcellular location">
    <subcellularLocation>
        <location evidence="1">Membrane</location>
        <topology evidence="1">Multi-pass membrane protein</topology>
    </subcellularLocation>
</comment>
<dbReference type="InterPro" id="IPR000791">
    <property type="entry name" value="Gpr1/Fun34/SatP-like"/>
</dbReference>
<dbReference type="NCBIfam" id="NF038013">
    <property type="entry name" value="AceTr_1"/>
    <property type="match status" value="1"/>
</dbReference>